<comment type="similarity">
    <text evidence="4">Belongs to the metallo-dependent hydrolases superfamily. DHOase family. Class I DHOase subfamily.</text>
</comment>
<accession>A0ABS0I5G0</accession>
<comment type="pathway">
    <text evidence="3">Nitrogen metabolism; (S)-allantoin degradation; allantoate from (S)-allantoin: step 1/1.</text>
</comment>
<comment type="function">
    <text evidence="2">Catalyzes the reversible cyclization of carbamoyl aspartate to dihydroorotate.</text>
</comment>
<evidence type="ECO:0000259" key="11">
    <source>
        <dbReference type="Pfam" id="PF01979"/>
    </source>
</evidence>
<dbReference type="InterPro" id="IPR002195">
    <property type="entry name" value="Dihydroorotase_CS"/>
</dbReference>
<dbReference type="InterPro" id="IPR017593">
    <property type="entry name" value="Allantoinase"/>
</dbReference>
<keyword evidence="10" id="KW-0862">Zinc</keyword>
<protein>
    <recommendedName>
        <fullName evidence="7">allantoinase</fullName>
        <ecNumber evidence="7">3.5.2.5</ecNumber>
    </recommendedName>
</protein>
<evidence type="ECO:0000256" key="6">
    <source>
        <dbReference type="ARBA" id="ARBA00011881"/>
    </source>
</evidence>
<dbReference type="NCBIfam" id="TIGR03178">
    <property type="entry name" value="allantoinase"/>
    <property type="match status" value="1"/>
</dbReference>
<dbReference type="Gene3D" id="3.20.20.140">
    <property type="entry name" value="Metal-dependent hydrolases"/>
    <property type="match status" value="1"/>
</dbReference>
<dbReference type="Pfam" id="PF01979">
    <property type="entry name" value="Amidohydro_1"/>
    <property type="match status" value="1"/>
</dbReference>
<evidence type="ECO:0000256" key="2">
    <source>
        <dbReference type="ARBA" id="ARBA00002368"/>
    </source>
</evidence>
<comment type="subunit">
    <text evidence="6">Homotetramer.</text>
</comment>
<dbReference type="GO" id="GO:0004038">
    <property type="term" value="F:allantoinase activity"/>
    <property type="evidence" value="ECO:0007669"/>
    <property type="project" value="UniProtKB-EC"/>
</dbReference>
<evidence type="ECO:0000313" key="13">
    <source>
        <dbReference type="Proteomes" id="UP000618931"/>
    </source>
</evidence>
<dbReference type="EMBL" id="JADQDM010000006">
    <property type="protein sequence ID" value="MBF9222206.1"/>
    <property type="molecule type" value="Genomic_DNA"/>
</dbReference>
<comment type="caution">
    <text evidence="12">The sequence shown here is derived from an EMBL/GenBank/DDBJ whole genome shotgun (WGS) entry which is preliminary data.</text>
</comment>
<evidence type="ECO:0000256" key="3">
    <source>
        <dbReference type="ARBA" id="ARBA00004968"/>
    </source>
</evidence>
<dbReference type="Proteomes" id="UP000618931">
    <property type="component" value="Unassembled WGS sequence"/>
</dbReference>
<keyword evidence="13" id="KW-1185">Reference proteome</keyword>
<dbReference type="InterPro" id="IPR050138">
    <property type="entry name" value="DHOase/Allantoinase_Hydrolase"/>
</dbReference>
<gene>
    <name evidence="12" type="primary">allB</name>
    <name evidence="12" type="ORF">I2H31_13945</name>
</gene>
<dbReference type="PANTHER" id="PTHR43668:SF2">
    <property type="entry name" value="ALLANTOINASE"/>
    <property type="match status" value="1"/>
</dbReference>
<dbReference type="SUPFAM" id="SSF51556">
    <property type="entry name" value="Metallo-dependent hydrolases"/>
    <property type="match status" value="1"/>
</dbReference>
<comment type="similarity">
    <text evidence="5">Belongs to the metallo-dependent hydrolases superfamily. Allantoinase family.</text>
</comment>
<evidence type="ECO:0000256" key="5">
    <source>
        <dbReference type="ARBA" id="ARBA00010368"/>
    </source>
</evidence>
<comment type="cofactor">
    <cofactor evidence="1">
        <name>Zn(2+)</name>
        <dbReference type="ChEBI" id="CHEBI:29105"/>
    </cofactor>
</comment>
<proteinExistence type="inferred from homology"/>
<organism evidence="12 13">
    <name type="scientific">Hymenobacter ruricola</name>
    <dbReference type="NCBI Taxonomy" id="2791023"/>
    <lineage>
        <taxon>Bacteria</taxon>
        <taxon>Pseudomonadati</taxon>
        <taxon>Bacteroidota</taxon>
        <taxon>Cytophagia</taxon>
        <taxon>Cytophagales</taxon>
        <taxon>Hymenobacteraceae</taxon>
        <taxon>Hymenobacter</taxon>
    </lineage>
</organism>
<evidence type="ECO:0000256" key="1">
    <source>
        <dbReference type="ARBA" id="ARBA00001947"/>
    </source>
</evidence>
<evidence type="ECO:0000256" key="10">
    <source>
        <dbReference type="ARBA" id="ARBA00022833"/>
    </source>
</evidence>
<reference evidence="12 13" key="1">
    <citation type="submission" date="2020-11" db="EMBL/GenBank/DDBJ databases">
        <authorList>
            <person name="Kim M.K."/>
        </authorList>
    </citation>
    <scope>NUCLEOTIDE SEQUENCE [LARGE SCALE GENOMIC DNA]</scope>
    <source>
        <strain evidence="12 13">BT662</strain>
    </source>
</reference>
<evidence type="ECO:0000256" key="9">
    <source>
        <dbReference type="ARBA" id="ARBA00022801"/>
    </source>
</evidence>
<dbReference type="SUPFAM" id="SSF51338">
    <property type="entry name" value="Composite domain of metallo-dependent hydrolases"/>
    <property type="match status" value="1"/>
</dbReference>
<evidence type="ECO:0000256" key="7">
    <source>
        <dbReference type="ARBA" id="ARBA00012863"/>
    </source>
</evidence>
<name>A0ABS0I5G0_9BACT</name>
<dbReference type="EC" id="3.5.2.5" evidence="7"/>
<keyword evidence="9 12" id="KW-0378">Hydrolase</keyword>
<dbReference type="InterPro" id="IPR032466">
    <property type="entry name" value="Metal_Hydrolase"/>
</dbReference>
<dbReference type="PANTHER" id="PTHR43668">
    <property type="entry name" value="ALLANTOINASE"/>
    <property type="match status" value="1"/>
</dbReference>
<evidence type="ECO:0000256" key="8">
    <source>
        <dbReference type="ARBA" id="ARBA00022723"/>
    </source>
</evidence>
<dbReference type="InterPro" id="IPR006680">
    <property type="entry name" value="Amidohydro-rel"/>
</dbReference>
<evidence type="ECO:0000256" key="4">
    <source>
        <dbReference type="ARBA" id="ARBA00010286"/>
    </source>
</evidence>
<keyword evidence="8" id="KW-0479">Metal-binding</keyword>
<sequence>MSTLALRSQRVVAPDGVRAATLLLENGRISALLPPDADVAGARLLDVGNHAVLPGVIDPHVHINEPGRTDWEGFDTATRAALAGGLTTLVDMPLNSAPVTTSVTNLEIKRAATRGQLHCNVGFWGGVVPGNAAEIEPLIAAGVLGFKAFLTHSGIDDFPNATEEDLRRVMPVLARHNLPLLVHCELSEDSDAWKQNDHRSYVNYLASRPKAWEDEAVALMIRLCEEFNCWVHIVHLSSANSIAPIAAAKAKGLPLTVETGQHYLYFNAEDIADGQTQFKCAPPIREKANNDQLWAALQAGIIDFVATDHSPAPPDLKQLASGDFTTAWGGIASLQLALPVLWTAARRRGATLPDLVRWLSENPAKLAGQSQRKGQIAVGFDADLLVLDPEKTFEVTESLIQHKHKVSPYICQELAGVVELTFLGGEQVYQRPDFTRLGQGQLLTR</sequence>
<dbReference type="PROSITE" id="PS00482">
    <property type="entry name" value="DIHYDROOROTASE_1"/>
    <property type="match status" value="1"/>
</dbReference>
<dbReference type="InterPro" id="IPR011059">
    <property type="entry name" value="Metal-dep_hydrolase_composite"/>
</dbReference>
<dbReference type="RefSeq" id="WP_196293652.1">
    <property type="nucleotide sequence ID" value="NZ_JADQDM010000006.1"/>
</dbReference>
<feature type="domain" description="Amidohydrolase-related" evidence="11">
    <location>
        <begin position="52"/>
        <end position="427"/>
    </location>
</feature>
<evidence type="ECO:0000313" key="12">
    <source>
        <dbReference type="EMBL" id="MBF9222206.1"/>
    </source>
</evidence>